<keyword evidence="1" id="KW-0547">Nucleotide-binding</keyword>
<feature type="domain" description="Protein kinase" evidence="2">
    <location>
        <begin position="152"/>
        <end position="395"/>
    </location>
</feature>
<gene>
    <name evidence="3" type="ORF">CLV47_11366</name>
</gene>
<dbReference type="PANTHER" id="PTHR24345">
    <property type="entry name" value="SERINE/THREONINE-PROTEIN KINASE PLK"/>
    <property type="match status" value="1"/>
</dbReference>
<keyword evidence="3" id="KW-0808">Transferase</keyword>
<dbReference type="EMBL" id="PVUE01000013">
    <property type="protein sequence ID" value="PRZ40901.1"/>
    <property type="molecule type" value="Genomic_DNA"/>
</dbReference>
<dbReference type="InterPro" id="IPR011009">
    <property type="entry name" value="Kinase-like_dom_sf"/>
</dbReference>
<dbReference type="InterPro" id="IPR008266">
    <property type="entry name" value="Tyr_kinase_AS"/>
</dbReference>
<evidence type="ECO:0000313" key="3">
    <source>
        <dbReference type="EMBL" id="PRZ40901.1"/>
    </source>
</evidence>
<name>A0A2T0ZX24_9ACTN</name>
<dbReference type="RefSeq" id="WP_202862605.1">
    <property type="nucleotide sequence ID" value="NZ_PVUE01000013.1"/>
</dbReference>
<protein>
    <submittedName>
        <fullName evidence="3">Protein kinase-like protein</fullName>
    </submittedName>
</protein>
<dbReference type="PROSITE" id="PS00107">
    <property type="entry name" value="PROTEIN_KINASE_ATP"/>
    <property type="match status" value="1"/>
</dbReference>
<dbReference type="AlphaFoldDB" id="A0A2T0ZX24"/>
<feature type="binding site" evidence="1">
    <location>
        <position position="185"/>
    </location>
    <ligand>
        <name>ATP</name>
        <dbReference type="ChEBI" id="CHEBI:30616"/>
    </ligand>
</feature>
<dbReference type="Gene3D" id="1.10.510.10">
    <property type="entry name" value="Transferase(Phosphotransferase) domain 1"/>
    <property type="match status" value="1"/>
</dbReference>
<organism evidence="3 4">
    <name type="scientific">Antricoccus suffuscus</name>
    <dbReference type="NCBI Taxonomy" id="1629062"/>
    <lineage>
        <taxon>Bacteria</taxon>
        <taxon>Bacillati</taxon>
        <taxon>Actinomycetota</taxon>
        <taxon>Actinomycetes</taxon>
        <taxon>Geodermatophilales</taxon>
        <taxon>Antricoccaceae</taxon>
        <taxon>Antricoccus</taxon>
    </lineage>
</organism>
<dbReference type="PROSITE" id="PS50011">
    <property type="entry name" value="PROTEIN_KINASE_DOM"/>
    <property type="match status" value="1"/>
</dbReference>
<dbReference type="CDD" id="cd00180">
    <property type="entry name" value="PKc"/>
    <property type="match status" value="1"/>
</dbReference>
<sequence>MITPKAQERILAALSAEHAAQPASAAFEALYSEIDHGHVFAVIHEQLNEHFNSINDRARTPQRYYWAEASRQFIALIDTIETTLRSLERAGATATLIDTYTNALQACAPWLASTNGSTIPEDFAPVTLIKHEPVFLGTDDALRVTLDAQRTEQQLTLVGTGSYAHVYAYIDDLYDTTVAIKRAKKDISERDLARFKREFEILKGLSFPYVVQVYRYDEEKNQYSMEYCEETLRSFINKNNQDLKQPTRKRIALQFLYGLNYIHGKRILHRDLSLQNVLIKTFDRGAALVKLSDFGLIKDLDSQFTMTRTEMRGTIRDPQLASMKDFAVVNDIYSAGWLLRFIFTGKSSLEHSDDEVGQIVRKCTDQDTAKRYRNVLEVIEDVEKLAAPPAAGGSA</sequence>
<keyword evidence="3" id="KW-0418">Kinase</keyword>
<evidence type="ECO:0000259" key="2">
    <source>
        <dbReference type="PROSITE" id="PS50011"/>
    </source>
</evidence>
<dbReference type="SUPFAM" id="SSF56112">
    <property type="entry name" value="Protein kinase-like (PK-like)"/>
    <property type="match status" value="1"/>
</dbReference>
<reference evidence="3 4" key="1">
    <citation type="submission" date="2018-03" db="EMBL/GenBank/DDBJ databases">
        <title>Genomic Encyclopedia of Archaeal and Bacterial Type Strains, Phase II (KMG-II): from individual species to whole genera.</title>
        <authorList>
            <person name="Goeker M."/>
        </authorList>
    </citation>
    <scope>NUCLEOTIDE SEQUENCE [LARGE SCALE GENOMIC DNA]</scope>
    <source>
        <strain evidence="3 4">DSM 100065</strain>
    </source>
</reference>
<dbReference type="Pfam" id="PF00069">
    <property type="entry name" value="Pkinase"/>
    <property type="match status" value="1"/>
</dbReference>
<dbReference type="InterPro" id="IPR000719">
    <property type="entry name" value="Prot_kinase_dom"/>
</dbReference>
<comment type="caution">
    <text evidence="3">The sequence shown here is derived from an EMBL/GenBank/DDBJ whole genome shotgun (WGS) entry which is preliminary data.</text>
</comment>
<dbReference type="Proteomes" id="UP000237752">
    <property type="component" value="Unassembled WGS sequence"/>
</dbReference>
<dbReference type="GO" id="GO:0004672">
    <property type="term" value="F:protein kinase activity"/>
    <property type="evidence" value="ECO:0007669"/>
    <property type="project" value="InterPro"/>
</dbReference>
<proteinExistence type="predicted"/>
<dbReference type="InterPro" id="IPR017441">
    <property type="entry name" value="Protein_kinase_ATP_BS"/>
</dbReference>
<keyword evidence="4" id="KW-1185">Reference proteome</keyword>
<dbReference type="GO" id="GO:0005524">
    <property type="term" value="F:ATP binding"/>
    <property type="evidence" value="ECO:0007669"/>
    <property type="project" value="UniProtKB-UniRule"/>
</dbReference>
<accession>A0A2T0ZX24</accession>
<keyword evidence="1" id="KW-0067">ATP-binding</keyword>
<evidence type="ECO:0000313" key="4">
    <source>
        <dbReference type="Proteomes" id="UP000237752"/>
    </source>
</evidence>
<evidence type="ECO:0000256" key="1">
    <source>
        <dbReference type="PROSITE-ProRule" id="PRU10141"/>
    </source>
</evidence>
<dbReference type="PROSITE" id="PS00109">
    <property type="entry name" value="PROTEIN_KINASE_TYR"/>
    <property type="match status" value="1"/>
</dbReference>